<evidence type="ECO:0000313" key="1">
    <source>
        <dbReference type="EMBL" id="QHT13899.1"/>
    </source>
</evidence>
<protein>
    <recommendedName>
        <fullName evidence="2">Glycylpeptide N-tetradecanoyltransferase</fullName>
    </recommendedName>
</protein>
<dbReference type="EMBL" id="MN739577">
    <property type="protein sequence ID" value="QHT13899.1"/>
    <property type="molecule type" value="Genomic_DNA"/>
</dbReference>
<name>A0A6C0DD72_9ZZZZ</name>
<sequence length="338" mass="40212">MLQCYYIPTEEIIHNMKSADMDAYLTGQSMPSYVSLYIDIEYKIQYNKNEPETVEPTIKPTGCISSRCMNFFYKENSNSRTYKEIPIYYIDYLSINREKDVKTISRKLLQTHEYNQRIKNPKVLVSLIKKEIELFEGVIPLVQYPSYLFHLRNIHFPNLPAHHEVIQISTENIDIILDFFYIQKNTNDQNPFSFDIMVLPDVGNIISLIKHNLLYVYFIRNGENILGMYFIKDAKMQYEKLNQENIENNTLQCIGSITNCESNQVFYLGYLHGLRQIIEKYRKYRMIMMEEIGHNCYLVNIWRKNHTPIFKNDTAYYLFNMIYPRSPVSAERCFILTV</sequence>
<organism evidence="1">
    <name type="scientific">viral metagenome</name>
    <dbReference type="NCBI Taxonomy" id="1070528"/>
    <lineage>
        <taxon>unclassified sequences</taxon>
        <taxon>metagenomes</taxon>
        <taxon>organismal metagenomes</taxon>
    </lineage>
</organism>
<reference evidence="1" key="1">
    <citation type="journal article" date="2020" name="Nature">
        <title>Giant virus diversity and host interactions through global metagenomics.</title>
        <authorList>
            <person name="Schulz F."/>
            <person name="Roux S."/>
            <person name="Paez-Espino D."/>
            <person name="Jungbluth S."/>
            <person name="Walsh D.A."/>
            <person name="Denef V.J."/>
            <person name="McMahon K.D."/>
            <person name="Konstantinidis K.T."/>
            <person name="Eloe-Fadrosh E.A."/>
            <person name="Kyrpides N.C."/>
            <person name="Woyke T."/>
        </authorList>
    </citation>
    <scope>NUCLEOTIDE SEQUENCE</scope>
    <source>
        <strain evidence="1">GVMAG-M-3300023174-134</strain>
    </source>
</reference>
<accession>A0A6C0DD72</accession>
<dbReference type="AlphaFoldDB" id="A0A6C0DD72"/>
<evidence type="ECO:0008006" key="2">
    <source>
        <dbReference type="Google" id="ProtNLM"/>
    </source>
</evidence>
<proteinExistence type="predicted"/>